<feature type="region of interest" description="Disordered" evidence="1">
    <location>
        <begin position="156"/>
        <end position="179"/>
    </location>
</feature>
<keyword evidence="3" id="KW-1185">Reference proteome</keyword>
<name>A0A9P4P8C7_9PLEO</name>
<dbReference type="OrthoDB" id="3782814at2759"/>
<organism evidence="2 3">
    <name type="scientific">Karstenula rhodostoma CBS 690.94</name>
    <dbReference type="NCBI Taxonomy" id="1392251"/>
    <lineage>
        <taxon>Eukaryota</taxon>
        <taxon>Fungi</taxon>
        <taxon>Dikarya</taxon>
        <taxon>Ascomycota</taxon>
        <taxon>Pezizomycotina</taxon>
        <taxon>Dothideomycetes</taxon>
        <taxon>Pleosporomycetidae</taxon>
        <taxon>Pleosporales</taxon>
        <taxon>Massarineae</taxon>
        <taxon>Didymosphaeriaceae</taxon>
        <taxon>Karstenula</taxon>
    </lineage>
</organism>
<evidence type="ECO:0000313" key="2">
    <source>
        <dbReference type="EMBL" id="KAF2438356.1"/>
    </source>
</evidence>
<accession>A0A9P4P8C7</accession>
<proteinExistence type="predicted"/>
<sequence length="209" mass="23408">MSEKNIDAIDLLLFAAKVRTSLNANDKPIPPIPVKPVPATPLCQAKPPESGTLASLHPHPTEDDLATAAQRLRTHRGFLIEHISGDKTFRRRNGHLWDKWYWRLAAMDADDEYFLTKPSVELRGNTDYQSMEVMQHKQEQNKCPWGGSSLKHQVQRSADPRAYGDAKQRRRVGGQHTKGMVEGDIEQAALMDAEGEVEKELEGSLSSVC</sequence>
<protein>
    <submittedName>
        <fullName evidence="2">Uncharacterized protein</fullName>
    </submittedName>
</protein>
<reference evidence="2" key="1">
    <citation type="journal article" date="2020" name="Stud. Mycol.">
        <title>101 Dothideomycetes genomes: a test case for predicting lifestyles and emergence of pathogens.</title>
        <authorList>
            <person name="Haridas S."/>
            <person name="Albert R."/>
            <person name="Binder M."/>
            <person name="Bloem J."/>
            <person name="Labutti K."/>
            <person name="Salamov A."/>
            <person name="Andreopoulos B."/>
            <person name="Baker S."/>
            <person name="Barry K."/>
            <person name="Bills G."/>
            <person name="Bluhm B."/>
            <person name="Cannon C."/>
            <person name="Castanera R."/>
            <person name="Culley D."/>
            <person name="Daum C."/>
            <person name="Ezra D."/>
            <person name="Gonzalez J."/>
            <person name="Henrissat B."/>
            <person name="Kuo A."/>
            <person name="Liang C."/>
            <person name="Lipzen A."/>
            <person name="Lutzoni F."/>
            <person name="Magnuson J."/>
            <person name="Mondo S."/>
            <person name="Nolan M."/>
            <person name="Ohm R."/>
            <person name="Pangilinan J."/>
            <person name="Park H.-J."/>
            <person name="Ramirez L."/>
            <person name="Alfaro M."/>
            <person name="Sun H."/>
            <person name="Tritt A."/>
            <person name="Yoshinaga Y."/>
            <person name="Zwiers L.-H."/>
            <person name="Turgeon B."/>
            <person name="Goodwin S."/>
            <person name="Spatafora J."/>
            <person name="Crous P."/>
            <person name="Grigoriev I."/>
        </authorList>
    </citation>
    <scope>NUCLEOTIDE SEQUENCE</scope>
    <source>
        <strain evidence="2">CBS 690.94</strain>
    </source>
</reference>
<gene>
    <name evidence="2" type="ORF">P171DRAFT_477269</name>
</gene>
<feature type="compositionally biased region" description="Basic and acidic residues" evidence="1">
    <location>
        <begin position="158"/>
        <end position="167"/>
    </location>
</feature>
<dbReference type="Proteomes" id="UP000799764">
    <property type="component" value="Unassembled WGS sequence"/>
</dbReference>
<evidence type="ECO:0000256" key="1">
    <source>
        <dbReference type="SAM" id="MobiDB-lite"/>
    </source>
</evidence>
<evidence type="ECO:0000313" key="3">
    <source>
        <dbReference type="Proteomes" id="UP000799764"/>
    </source>
</evidence>
<dbReference type="AlphaFoldDB" id="A0A9P4P8C7"/>
<dbReference type="EMBL" id="MU001512">
    <property type="protein sequence ID" value="KAF2438356.1"/>
    <property type="molecule type" value="Genomic_DNA"/>
</dbReference>
<comment type="caution">
    <text evidence="2">The sequence shown here is derived from an EMBL/GenBank/DDBJ whole genome shotgun (WGS) entry which is preliminary data.</text>
</comment>